<proteinExistence type="predicted"/>
<dbReference type="Proteomes" id="UP000887013">
    <property type="component" value="Unassembled WGS sequence"/>
</dbReference>
<evidence type="ECO:0000313" key="1">
    <source>
        <dbReference type="EMBL" id="GFU57556.1"/>
    </source>
</evidence>
<dbReference type="EMBL" id="BMAW01039881">
    <property type="protein sequence ID" value="GFU57556.1"/>
    <property type="molecule type" value="Genomic_DNA"/>
</dbReference>
<accession>A0A8X6URP5</accession>
<protein>
    <submittedName>
        <fullName evidence="1">Uncharacterized protein</fullName>
    </submittedName>
</protein>
<evidence type="ECO:0000313" key="2">
    <source>
        <dbReference type="Proteomes" id="UP000887013"/>
    </source>
</evidence>
<dbReference type="AlphaFoldDB" id="A0A8X6URP5"/>
<reference evidence="1" key="1">
    <citation type="submission" date="2020-08" db="EMBL/GenBank/DDBJ databases">
        <title>Multicomponent nature underlies the extraordinary mechanical properties of spider dragline silk.</title>
        <authorList>
            <person name="Kono N."/>
            <person name="Nakamura H."/>
            <person name="Mori M."/>
            <person name="Yoshida Y."/>
            <person name="Ohtoshi R."/>
            <person name="Malay A.D."/>
            <person name="Moran D.A.P."/>
            <person name="Tomita M."/>
            <person name="Numata K."/>
            <person name="Arakawa K."/>
        </authorList>
    </citation>
    <scope>NUCLEOTIDE SEQUENCE</scope>
</reference>
<keyword evidence="2" id="KW-1185">Reference proteome</keyword>
<organism evidence="1 2">
    <name type="scientific">Nephila pilipes</name>
    <name type="common">Giant wood spider</name>
    <name type="synonym">Nephila maculata</name>
    <dbReference type="NCBI Taxonomy" id="299642"/>
    <lineage>
        <taxon>Eukaryota</taxon>
        <taxon>Metazoa</taxon>
        <taxon>Ecdysozoa</taxon>
        <taxon>Arthropoda</taxon>
        <taxon>Chelicerata</taxon>
        <taxon>Arachnida</taxon>
        <taxon>Araneae</taxon>
        <taxon>Araneomorphae</taxon>
        <taxon>Entelegynae</taxon>
        <taxon>Araneoidea</taxon>
        <taxon>Nephilidae</taxon>
        <taxon>Nephila</taxon>
    </lineage>
</organism>
<gene>
    <name evidence="1" type="ORF">NPIL_445911</name>
</gene>
<comment type="caution">
    <text evidence="1">The sequence shown here is derived from an EMBL/GenBank/DDBJ whole genome shotgun (WGS) entry which is preliminary data.</text>
</comment>
<dbReference type="Gene3D" id="1.10.10.1450">
    <property type="match status" value="1"/>
</dbReference>
<sequence>MLEDAYSSTPKRALLEGDWKYQVKERMSNITPGKDHLREVLIHYLILKKNIADQTYGLLAETYGEHVPS</sequence>
<name>A0A8X6URP5_NEPPI</name>